<evidence type="ECO:0000313" key="3">
    <source>
        <dbReference type="EMBL" id="ELR11753.1"/>
    </source>
</evidence>
<sequence>MAEVRFLIEISEALTEVTYKKGSVKDRFRDLPWHNLEYFHIVLKEALQDAAEQTRLATSQHRDVRWGLCAIAVPLIIKEDLPELHTRLSTLLRHQEEELAVFGGSITEETVLRLVHLVKLTQHFMDEMQLRTLLGHMSPLTSSSYTGSRLQKYALMRLLTIVGESTKYMSPHLKAADPTIPWKNIEKVRDLLGHVSRVPIREAVQSILEEREVRGANLAEDATTAVAAGPPSEESVCPQVTTTQTMKNTKAKAKAAALKSEEGEELGFARTVIPLPPNLLRDVYERELVALGRKFDALRRHHASLLFEPPSAHPFSFILLITSLVFITATIFLCFTTSASSSSSSSSSSPSSLVAALVLGGVVFGVSAAALWRRRDGGGGGPQQRRRDAAALWRALPRAAAYAPQSLALKRYSKLKERELEEKIRRDDDNARRHNNIDDEVELMLRELVTAMRHKRLEGDEGDNDDNDGHDQDDDDDKAAAAAAAVDVYRRALRRETQLDKAQAKELWALVTDKTARKRWAERLYGKARSTKRVKPKALDHHNSDDDDDDDDAHHAYADAGEAQCRGKTGNSRKLARVRKLVALHQNSTLNKEGKRNHHDGGGGDELGKFVLLRKFLQNPTESKEDQSTLCVKFIIATLREVQQLMADELPAFLAWALHSGDDDGDDDEERRVVEEATRQIREHPLLQYALHFQIGLYALYAAQVKWWYPRLLGVEHIEMRDSVMHGTGHSYEHHLTDAGIAGMLGHLALMLRARAGLEAALLDLRAHAT</sequence>
<feature type="transmembrane region" description="Helical" evidence="2">
    <location>
        <begin position="317"/>
        <end position="339"/>
    </location>
</feature>
<reference evidence="3 4" key="1">
    <citation type="journal article" date="2013" name="Genome Biol.">
        <title>Genome of Acanthamoeba castellanii highlights extensive lateral gene transfer and early evolution of tyrosine kinase signaling.</title>
        <authorList>
            <person name="Clarke M."/>
            <person name="Lohan A.J."/>
            <person name="Liu B."/>
            <person name="Lagkouvardos I."/>
            <person name="Roy S."/>
            <person name="Zafar N."/>
            <person name="Bertelli C."/>
            <person name="Schilde C."/>
            <person name="Kianianmomeni A."/>
            <person name="Burglin T.R."/>
            <person name="Frech C."/>
            <person name="Turcotte B."/>
            <person name="Kopec K.O."/>
            <person name="Synnott J.M."/>
            <person name="Choo C."/>
            <person name="Paponov I."/>
            <person name="Finkler A."/>
            <person name="Soon Heng Tan C."/>
            <person name="Hutchins A.P."/>
            <person name="Weinmeier T."/>
            <person name="Rattei T."/>
            <person name="Chu J.S."/>
            <person name="Gimenez G."/>
            <person name="Irimia M."/>
            <person name="Rigden D.J."/>
            <person name="Fitzpatrick D.A."/>
            <person name="Lorenzo-Morales J."/>
            <person name="Bateman A."/>
            <person name="Chiu C.H."/>
            <person name="Tang P."/>
            <person name="Hegemann P."/>
            <person name="Fromm H."/>
            <person name="Raoult D."/>
            <person name="Greub G."/>
            <person name="Miranda-Saavedra D."/>
            <person name="Chen N."/>
            <person name="Nash P."/>
            <person name="Ginger M.L."/>
            <person name="Horn M."/>
            <person name="Schaap P."/>
            <person name="Caler L."/>
            <person name="Loftus B."/>
        </authorList>
    </citation>
    <scope>NUCLEOTIDE SEQUENCE [LARGE SCALE GENOMIC DNA]</scope>
    <source>
        <strain evidence="3 4">Neff</strain>
    </source>
</reference>
<accession>L8GG88</accession>
<dbReference type="KEGG" id="acan:ACA1_362250"/>
<name>L8GG88_ACACF</name>
<feature type="compositionally biased region" description="Acidic residues" evidence="1">
    <location>
        <begin position="460"/>
        <end position="477"/>
    </location>
</feature>
<evidence type="ECO:0008006" key="5">
    <source>
        <dbReference type="Google" id="ProtNLM"/>
    </source>
</evidence>
<evidence type="ECO:0000256" key="2">
    <source>
        <dbReference type="SAM" id="Phobius"/>
    </source>
</evidence>
<dbReference type="GeneID" id="14912215"/>
<keyword evidence="4" id="KW-1185">Reference proteome</keyword>
<keyword evidence="2" id="KW-0812">Transmembrane</keyword>
<evidence type="ECO:0000313" key="4">
    <source>
        <dbReference type="Proteomes" id="UP000011083"/>
    </source>
</evidence>
<dbReference type="EMBL" id="KB008147">
    <property type="protein sequence ID" value="ELR11753.1"/>
    <property type="molecule type" value="Genomic_DNA"/>
</dbReference>
<gene>
    <name evidence="3" type="ORF">ACA1_362250</name>
</gene>
<feature type="region of interest" description="Disordered" evidence="1">
    <location>
        <begin position="455"/>
        <end position="480"/>
    </location>
</feature>
<dbReference type="AlphaFoldDB" id="L8GG88"/>
<evidence type="ECO:0000256" key="1">
    <source>
        <dbReference type="SAM" id="MobiDB-lite"/>
    </source>
</evidence>
<protein>
    <recommendedName>
        <fullName evidence="5">Transmembrane protein</fullName>
    </recommendedName>
</protein>
<dbReference type="RefSeq" id="XP_004333766.1">
    <property type="nucleotide sequence ID" value="XM_004333718.1"/>
</dbReference>
<organism evidence="3 4">
    <name type="scientific">Acanthamoeba castellanii (strain ATCC 30010 / Neff)</name>
    <dbReference type="NCBI Taxonomy" id="1257118"/>
    <lineage>
        <taxon>Eukaryota</taxon>
        <taxon>Amoebozoa</taxon>
        <taxon>Discosea</taxon>
        <taxon>Longamoebia</taxon>
        <taxon>Centramoebida</taxon>
        <taxon>Acanthamoebidae</taxon>
        <taxon>Acanthamoeba</taxon>
    </lineage>
</organism>
<keyword evidence="2" id="KW-0472">Membrane</keyword>
<dbReference type="Proteomes" id="UP000011083">
    <property type="component" value="Unassembled WGS sequence"/>
</dbReference>
<keyword evidence="2" id="KW-1133">Transmembrane helix</keyword>
<feature type="region of interest" description="Disordered" evidence="1">
    <location>
        <begin position="530"/>
        <end position="554"/>
    </location>
</feature>
<feature type="transmembrane region" description="Helical" evidence="2">
    <location>
        <begin position="351"/>
        <end position="372"/>
    </location>
</feature>
<proteinExistence type="predicted"/>
<dbReference type="VEuPathDB" id="AmoebaDB:ACA1_362250"/>